<proteinExistence type="predicted"/>
<keyword evidence="1" id="KW-0175">Coiled coil</keyword>
<dbReference type="Proteomes" id="UP000290921">
    <property type="component" value="Unassembled WGS sequence"/>
</dbReference>
<dbReference type="InterPro" id="IPR009636">
    <property type="entry name" value="SCAF"/>
</dbReference>
<evidence type="ECO:0000313" key="2">
    <source>
        <dbReference type="EMBL" id="RXI50686.1"/>
    </source>
</evidence>
<dbReference type="EMBL" id="QMAP01000001">
    <property type="protein sequence ID" value="RXI50686.1"/>
    <property type="molecule type" value="Genomic_DNA"/>
</dbReference>
<comment type="caution">
    <text evidence="2">The sequence shown here is derived from an EMBL/GenBank/DDBJ whole genome shotgun (WGS) entry which is preliminary data.</text>
</comment>
<reference evidence="2 3" key="1">
    <citation type="submission" date="2018-06" db="EMBL/GenBank/DDBJ databases">
        <title>Genome conservation of Clostridium tetani.</title>
        <authorList>
            <person name="Bruggemann H."/>
            <person name="Popoff M.R."/>
        </authorList>
    </citation>
    <scope>NUCLEOTIDE SEQUENCE [LARGE SCALE GENOMIC DNA]</scope>
    <source>
        <strain evidence="2 3">2017.061</strain>
    </source>
</reference>
<feature type="coiled-coil region" evidence="1">
    <location>
        <begin position="46"/>
        <end position="104"/>
    </location>
</feature>
<evidence type="ECO:0000256" key="1">
    <source>
        <dbReference type="SAM" id="Coils"/>
    </source>
</evidence>
<name>A0A4V1LF21_CLOTA</name>
<sequence length="211" mass="23785">MGGCRVMPKLSEILGEHFKQIPEDIQKKYKDIDLVDSSNYIEKKELDTANETIKQYKKDIAKRDKDLVDLQGKIKDNEELNAEIENLKAANKKASEDYESKLNQITFETKLEKKLGEFKPKNLGILKKALDIEKINLDGDNFLGLEDQIKNLKESDPYLFAEETPGGTGNIGGGQSSIIDDNKDSKSIGEILGKQQADQVKINETIDSFFK</sequence>
<organism evidence="2 3">
    <name type="scientific">Clostridium tetani</name>
    <dbReference type="NCBI Taxonomy" id="1513"/>
    <lineage>
        <taxon>Bacteria</taxon>
        <taxon>Bacillati</taxon>
        <taxon>Bacillota</taxon>
        <taxon>Clostridia</taxon>
        <taxon>Eubacteriales</taxon>
        <taxon>Clostridiaceae</taxon>
        <taxon>Clostridium</taxon>
    </lineage>
</organism>
<gene>
    <name evidence="2" type="ORF">DP130_01595</name>
</gene>
<protein>
    <submittedName>
        <fullName evidence="2">Phage scaffold protein</fullName>
    </submittedName>
</protein>
<accession>A0A4V1LF21</accession>
<evidence type="ECO:0000313" key="3">
    <source>
        <dbReference type="Proteomes" id="UP000290921"/>
    </source>
</evidence>
<dbReference type="AlphaFoldDB" id="A0A4V1LF21"/>
<dbReference type="Pfam" id="PF06810">
    <property type="entry name" value="Phage_scaffold"/>
    <property type="match status" value="1"/>
</dbReference>